<evidence type="ECO:0000313" key="9">
    <source>
        <dbReference type="WBParaSite" id="TCLT_0000748501-mRNA-1"/>
    </source>
</evidence>
<sequence>MVLASSGEENYNKVLLCQLYESSSLLAQLGALISNGLEKLLINQGSMQEIFAEFNYRLTTEDDDVQAIEKRKHEYLRFGKRKHEYLRFGKRKHEYLRFGRK</sequence>
<dbReference type="AlphaFoldDB" id="A0A0N5D3H3"/>
<evidence type="ECO:0000256" key="5">
    <source>
        <dbReference type="ARBA" id="ARBA00022815"/>
    </source>
</evidence>
<protein>
    <submittedName>
        <fullName evidence="9">FMRFamide-related neuropeptide</fullName>
    </submittedName>
</protein>
<organism evidence="9">
    <name type="scientific">Thelazia callipaeda</name>
    <name type="common">Oriental eyeworm</name>
    <name type="synonym">Parasitic nematode</name>
    <dbReference type="NCBI Taxonomy" id="103827"/>
    <lineage>
        <taxon>Eukaryota</taxon>
        <taxon>Metazoa</taxon>
        <taxon>Ecdysozoa</taxon>
        <taxon>Nematoda</taxon>
        <taxon>Chromadorea</taxon>
        <taxon>Rhabditida</taxon>
        <taxon>Spirurina</taxon>
        <taxon>Spiruromorpha</taxon>
        <taxon>Thelazioidea</taxon>
        <taxon>Thelaziidae</taxon>
        <taxon>Thelazia</taxon>
    </lineage>
</organism>
<evidence type="ECO:0000313" key="7">
    <source>
        <dbReference type="EMBL" id="VDN04936.1"/>
    </source>
</evidence>
<keyword evidence="4" id="KW-0165">Cleavage on pair of basic residues</keyword>
<dbReference type="OMA" id="QELLLCQ"/>
<comment type="subcellular location">
    <subcellularLocation>
        <location evidence="1">Secreted</location>
    </subcellularLocation>
</comment>
<keyword evidence="6" id="KW-0527">Neuropeptide</keyword>
<accession>A0A0N5D3H3</accession>
<name>A0A0N5D3H3_THECL</name>
<dbReference type="STRING" id="103827.A0A0N5D3H3"/>
<dbReference type="Proteomes" id="UP000276776">
    <property type="component" value="Unassembled WGS sequence"/>
</dbReference>
<evidence type="ECO:0000256" key="6">
    <source>
        <dbReference type="ARBA" id="ARBA00023320"/>
    </source>
</evidence>
<evidence type="ECO:0000313" key="8">
    <source>
        <dbReference type="Proteomes" id="UP000276776"/>
    </source>
</evidence>
<dbReference type="WBParaSite" id="TCLT_0000748501-mRNA-1">
    <property type="protein sequence ID" value="TCLT_0000748501-mRNA-1"/>
    <property type="gene ID" value="TCLT_0000748501"/>
</dbReference>
<gene>
    <name evidence="7" type="ORF">TCLT_LOCUS7474</name>
</gene>
<comment type="similarity">
    <text evidence="2">Belongs to the FARP (FMRFamide related peptide) family.</text>
</comment>
<dbReference type="GO" id="GO:0007218">
    <property type="term" value="P:neuropeptide signaling pathway"/>
    <property type="evidence" value="ECO:0007669"/>
    <property type="project" value="UniProtKB-KW"/>
</dbReference>
<proteinExistence type="inferred from homology"/>
<keyword evidence="8" id="KW-1185">Reference proteome</keyword>
<reference evidence="7 8" key="2">
    <citation type="submission" date="2018-11" db="EMBL/GenBank/DDBJ databases">
        <authorList>
            <consortium name="Pathogen Informatics"/>
        </authorList>
    </citation>
    <scope>NUCLEOTIDE SEQUENCE [LARGE SCALE GENOMIC DNA]</scope>
</reference>
<keyword evidence="3" id="KW-0964">Secreted</keyword>
<evidence type="ECO:0000256" key="4">
    <source>
        <dbReference type="ARBA" id="ARBA00022685"/>
    </source>
</evidence>
<dbReference type="GO" id="GO:0005576">
    <property type="term" value="C:extracellular region"/>
    <property type="evidence" value="ECO:0007669"/>
    <property type="project" value="UniProtKB-SubCell"/>
</dbReference>
<dbReference type="EMBL" id="UYYF01004512">
    <property type="protein sequence ID" value="VDN04936.1"/>
    <property type="molecule type" value="Genomic_DNA"/>
</dbReference>
<dbReference type="OrthoDB" id="5803720at2759"/>
<evidence type="ECO:0000256" key="3">
    <source>
        <dbReference type="ARBA" id="ARBA00022525"/>
    </source>
</evidence>
<evidence type="ECO:0000256" key="2">
    <source>
        <dbReference type="ARBA" id="ARBA00006356"/>
    </source>
</evidence>
<keyword evidence="5" id="KW-0027">Amidation</keyword>
<reference evidence="9" key="1">
    <citation type="submission" date="2017-02" db="UniProtKB">
        <authorList>
            <consortium name="WormBaseParasite"/>
        </authorList>
    </citation>
    <scope>IDENTIFICATION</scope>
</reference>
<dbReference type="InterPro" id="IPR002544">
    <property type="entry name" value="FMRFamid-related_peptide-like"/>
</dbReference>
<evidence type="ECO:0000256" key="1">
    <source>
        <dbReference type="ARBA" id="ARBA00004613"/>
    </source>
</evidence>
<dbReference type="Pfam" id="PF01581">
    <property type="entry name" value="FARP"/>
    <property type="match status" value="3"/>
</dbReference>